<proteinExistence type="predicted"/>
<evidence type="ECO:0000313" key="2">
    <source>
        <dbReference type="EMBL" id="NYD33986.1"/>
    </source>
</evidence>
<dbReference type="AlphaFoldDB" id="A0A7Y9DR45"/>
<dbReference type="EMBL" id="JACCBN010000001">
    <property type="protein sequence ID" value="NYD33986.1"/>
    <property type="molecule type" value="Genomic_DNA"/>
</dbReference>
<comment type="caution">
    <text evidence="2">The sequence shown here is derived from an EMBL/GenBank/DDBJ whole genome shotgun (WGS) entry which is preliminary data.</text>
</comment>
<keyword evidence="3" id="KW-1185">Reference proteome</keyword>
<evidence type="ECO:0000256" key="1">
    <source>
        <dbReference type="SAM" id="MobiDB-lite"/>
    </source>
</evidence>
<sequence>MGSDNRARRAQRSRDKTREVRRMRRTAVEIDDVDRDEFERRVPEDPLPDALGR</sequence>
<reference evidence="2 3" key="1">
    <citation type="submission" date="2020-07" db="EMBL/GenBank/DDBJ databases">
        <title>Sequencing the genomes of 1000 actinobacteria strains.</title>
        <authorList>
            <person name="Klenk H.-P."/>
        </authorList>
    </citation>
    <scope>NUCLEOTIDE SEQUENCE [LARGE SCALE GENOMIC DNA]</scope>
    <source>
        <strain evidence="2 3">DSM 45772</strain>
    </source>
</reference>
<organism evidence="2 3">
    <name type="scientific">Actinomycetospora corticicola</name>
    <dbReference type="NCBI Taxonomy" id="663602"/>
    <lineage>
        <taxon>Bacteria</taxon>
        <taxon>Bacillati</taxon>
        <taxon>Actinomycetota</taxon>
        <taxon>Actinomycetes</taxon>
        <taxon>Pseudonocardiales</taxon>
        <taxon>Pseudonocardiaceae</taxon>
        <taxon>Actinomycetospora</taxon>
    </lineage>
</organism>
<protein>
    <submittedName>
        <fullName evidence="2">Uncharacterized protein</fullName>
    </submittedName>
</protein>
<gene>
    <name evidence="2" type="ORF">BJ983_000088</name>
</gene>
<dbReference type="RefSeq" id="WP_179791995.1">
    <property type="nucleotide sequence ID" value="NZ_BAABHP010000012.1"/>
</dbReference>
<name>A0A7Y9DR45_9PSEU</name>
<dbReference type="Proteomes" id="UP000535890">
    <property type="component" value="Unassembled WGS sequence"/>
</dbReference>
<evidence type="ECO:0000313" key="3">
    <source>
        <dbReference type="Proteomes" id="UP000535890"/>
    </source>
</evidence>
<feature type="region of interest" description="Disordered" evidence="1">
    <location>
        <begin position="1"/>
        <end position="53"/>
    </location>
</feature>
<accession>A0A7Y9DR45</accession>